<evidence type="ECO:0000313" key="2">
    <source>
        <dbReference type="Proteomes" id="UP001165960"/>
    </source>
</evidence>
<name>A0ACC2TFP9_9FUNG</name>
<accession>A0ACC2TFP9</accession>
<dbReference type="EMBL" id="QTSX02002904">
    <property type="protein sequence ID" value="KAJ9073489.1"/>
    <property type="molecule type" value="Genomic_DNA"/>
</dbReference>
<evidence type="ECO:0000313" key="1">
    <source>
        <dbReference type="EMBL" id="KAJ9073489.1"/>
    </source>
</evidence>
<proteinExistence type="predicted"/>
<dbReference type="Proteomes" id="UP001165960">
    <property type="component" value="Unassembled WGS sequence"/>
</dbReference>
<protein>
    <submittedName>
        <fullName evidence="1">Uncharacterized protein</fullName>
    </submittedName>
</protein>
<sequence>MESLSGVSHSPDRDELFIPDISYSGNTLHCVIVEDVHTVQTRSQTKAEGKAQAVISKPYAF</sequence>
<comment type="caution">
    <text evidence="1">The sequence shown here is derived from an EMBL/GenBank/DDBJ whole genome shotgun (WGS) entry which is preliminary data.</text>
</comment>
<keyword evidence="2" id="KW-1185">Reference proteome</keyword>
<gene>
    <name evidence="1" type="ORF">DSO57_1016020</name>
</gene>
<reference evidence="1" key="1">
    <citation type="submission" date="2022-04" db="EMBL/GenBank/DDBJ databases">
        <title>Genome of the entomopathogenic fungus Entomophthora muscae.</title>
        <authorList>
            <person name="Elya C."/>
            <person name="Lovett B.R."/>
            <person name="Lee E."/>
            <person name="Macias A.M."/>
            <person name="Hajek A.E."/>
            <person name="De Bivort B.L."/>
            <person name="Kasson M.T."/>
            <person name="De Fine Licht H.H."/>
            <person name="Stajich J.E."/>
        </authorList>
    </citation>
    <scope>NUCLEOTIDE SEQUENCE</scope>
    <source>
        <strain evidence="1">Berkeley</strain>
    </source>
</reference>
<organism evidence="1 2">
    <name type="scientific">Entomophthora muscae</name>
    <dbReference type="NCBI Taxonomy" id="34485"/>
    <lineage>
        <taxon>Eukaryota</taxon>
        <taxon>Fungi</taxon>
        <taxon>Fungi incertae sedis</taxon>
        <taxon>Zoopagomycota</taxon>
        <taxon>Entomophthoromycotina</taxon>
        <taxon>Entomophthoromycetes</taxon>
        <taxon>Entomophthorales</taxon>
        <taxon>Entomophthoraceae</taxon>
        <taxon>Entomophthora</taxon>
    </lineage>
</organism>